<dbReference type="PRINTS" id="PR00313">
    <property type="entry name" value="CABNDNGRPT"/>
</dbReference>
<dbReference type="Gene3D" id="2.150.10.10">
    <property type="entry name" value="Serralysin-like metalloprotease, C-terminal"/>
    <property type="match status" value="2"/>
</dbReference>
<proteinExistence type="predicted"/>
<accession>A0A0A0D293</accession>
<organism evidence="1 2">
    <name type="scientific">Inquilinus limosus MP06</name>
    <dbReference type="NCBI Taxonomy" id="1398085"/>
    <lineage>
        <taxon>Bacteria</taxon>
        <taxon>Pseudomonadati</taxon>
        <taxon>Pseudomonadota</taxon>
        <taxon>Alphaproteobacteria</taxon>
        <taxon>Rhodospirillales</taxon>
        <taxon>Rhodospirillaceae</taxon>
        <taxon>Inquilinus</taxon>
    </lineage>
</organism>
<gene>
    <name evidence="1" type="ORF">P409_23210</name>
</gene>
<dbReference type="SUPFAM" id="SSF51120">
    <property type="entry name" value="beta-Roll"/>
    <property type="match status" value="1"/>
</dbReference>
<reference evidence="1 2" key="1">
    <citation type="submission" date="2014-01" db="EMBL/GenBank/DDBJ databases">
        <title>Genome sequence determination for a cystic fibrosis isolate, Inquilinus limosus.</title>
        <authorList>
            <person name="Pino M."/>
            <person name="Di Conza J."/>
            <person name="Gutkind G."/>
        </authorList>
    </citation>
    <scope>NUCLEOTIDE SEQUENCE [LARGE SCALE GENOMIC DNA]</scope>
    <source>
        <strain evidence="1 2">MP06</strain>
    </source>
</reference>
<dbReference type="AlphaFoldDB" id="A0A0A0D293"/>
<dbReference type="EMBL" id="JANX01000371">
    <property type="protein sequence ID" value="KGM32130.1"/>
    <property type="molecule type" value="Genomic_DNA"/>
</dbReference>
<dbReference type="NCBIfam" id="TIGR03661">
    <property type="entry name" value="T1SS_VCA0849"/>
    <property type="match status" value="1"/>
</dbReference>
<dbReference type="Proteomes" id="UP000029995">
    <property type="component" value="Unassembled WGS sequence"/>
</dbReference>
<sequence>MAVGGDGNDQLLIIDDPDAVNHGGRLQGGNGDDFLFGGFYDTGTRFDGDAGNDTIIAGPGRDYLYAGDGDDVLYGDGDASLPEYLLTGGPDVLQGGAGDDQLTGGKDKDTLTGGTGADRFIFHIQDSLPGSAGRDVITDFSQAEGDKIDLSDSWYRTSPGHWVATEFTFIGMGAFTGTEPSPGHYNGQVNYRYQGDSIVVSGDANGDKVADFEIVVFGHLTLTADDFLL</sequence>
<dbReference type="InterPro" id="IPR001343">
    <property type="entry name" value="Hemolysn_Ca-bd"/>
</dbReference>
<dbReference type="GO" id="GO:0005509">
    <property type="term" value="F:calcium ion binding"/>
    <property type="evidence" value="ECO:0007669"/>
    <property type="project" value="InterPro"/>
</dbReference>
<comment type="caution">
    <text evidence="1">The sequence shown here is derived from an EMBL/GenBank/DDBJ whole genome shotgun (WGS) entry which is preliminary data.</text>
</comment>
<dbReference type="InterPro" id="IPR011049">
    <property type="entry name" value="Serralysin-like_metalloprot_C"/>
</dbReference>
<dbReference type="InterPro" id="IPR018511">
    <property type="entry name" value="Hemolysin-typ_Ca-bd_CS"/>
</dbReference>
<evidence type="ECO:0008006" key="3">
    <source>
        <dbReference type="Google" id="ProtNLM"/>
    </source>
</evidence>
<name>A0A0A0D293_9PROT</name>
<evidence type="ECO:0000313" key="1">
    <source>
        <dbReference type="EMBL" id="KGM32130.1"/>
    </source>
</evidence>
<dbReference type="InterPro" id="IPR019960">
    <property type="entry name" value="T1SS_VCA0849"/>
</dbReference>
<evidence type="ECO:0000313" key="2">
    <source>
        <dbReference type="Proteomes" id="UP000029995"/>
    </source>
</evidence>
<protein>
    <recommendedName>
        <fullName evidence="3">Peptidase M10 serralysin C-terminal domain-containing protein</fullName>
    </recommendedName>
</protein>
<dbReference type="PROSITE" id="PS00330">
    <property type="entry name" value="HEMOLYSIN_CALCIUM"/>
    <property type="match status" value="1"/>
</dbReference>
<dbReference type="Pfam" id="PF00353">
    <property type="entry name" value="HemolysinCabind"/>
    <property type="match status" value="3"/>
</dbReference>